<dbReference type="CDD" id="cd00671">
    <property type="entry name" value="ArgRS_core"/>
    <property type="match status" value="1"/>
</dbReference>
<evidence type="ECO:0000256" key="6">
    <source>
        <dbReference type="ARBA" id="ARBA00022840"/>
    </source>
</evidence>
<comment type="caution">
    <text evidence="14">The sequence shown here is derived from an EMBL/GenBank/DDBJ whole genome shotgun (WGS) entry which is preliminary data.</text>
</comment>
<dbReference type="Gene3D" id="3.30.1360.70">
    <property type="entry name" value="Arginyl tRNA synthetase N-terminal domain"/>
    <property type="match status" value="1"/>
</dbReference>
<dbReference type="Pfam" id="PF03485">
    <property type="entry name" value="Arg_tRNA_synt_N"/>
    <property type="match status" value="1"/>
</dbReference>
<evidence type="ECO:0000256" key="4">
    <source>
        <dbReference type="ARBA" id="ARBA00022598"/>
    </source>
</evidence>
<feature type="domain" description="DALR anticodon binding" evidence="12">
    <location>
        <begin position="465"/>
        <end position="586"/>
    </location>
</feature>
<gene>
    <name evidence="10" type="primary">argS</name>
    <name evidence="14" type="ORF">GH984_05195</name>
</gene>
<dbReference type="InterPro" id="IPR009080">
    <property type="entry name" value="tRNAsynth_Ia_anticodon-bd"/>
</dbReference>
<sequence>MKEDLAALLAQALDNHCKAADVSLSPPDGIQVERGRGSGHGDYASNLAMQLAKVAKMPPRDLATAIVAHLPASPLVEKVEVAGPGFINFFVTAQAAALVIEKIHEQGAEFGRSHHGRGSRVLLEFVSANPTGPLHVGHGRGAAFGSSLANLLEAAGHEVHREYYVNDAGRQIHILTASVWLRYLEHRGESLPFPVNAYRGDYIHDIARDLEAAHGERFRVAASELLANLPADANEGGDKEQYIDAVIARAQILLGTDRYQEILRAAVAAITRDIEEDLAAFGVHYDRWFSEQALVDAGGVNNALDRLEAAGEIYEKEGAQWFRSSHYGDEKDRVVKRADGLTTYFASDIAYHLDKFERGFEQIIDVFGADHHGYMARVKASLAAFGKPIEQLTFRLVQFAILYRGTERMQMSTRSGEFVTLRELREEVGNDATRFFYVMRRPEQHLDFDLELAKSRSNDNPVYYVQYAHARVCSVLAQMGERNLEHDLTRGISALSRLTESHEQALIGELGRYPEIVVAAAEAHEPHQIAQYLRELAAAFHTYYNAHPFLVDDPDLRDARLALITAVRQVIRNGLDLLGVSAPESM</sequence>
<dbReference type="Gene3D" id="1.10.730.10">
    <property type="entry name" value="Isoleucyl-tRNA Synthetase, Domain 1"/>
    <property type="match status" value="1"/>
</dbReference>
<evidence type="ECO:0000256" key="9">
    <source>
        <dbReference type="ARBA" id="ARBA00049339"/>
    </source>
</evidence>
<comment type="subcellular location">
    <subcellularLocation>
        <location evidence="1 10">Cytoplasm</location>
    </subcellularLocation>
</comment>
<dbReference type="CDD" id="cd07956">
    <property type="entry name" value="Anticodon_Ia_Arg"/>
    <property type="match status" value="1"/>
</dbReference>
<dbReference type="AlphaFoldDB" id="A0A6N7QUU7"/>
<evidence type="ECO:0000256" key="5">
    <source>
        <dbReference type="ARBA" id="ARBA00022741"/>
    </source>
</evidence>
<evidence type="ECO:0000256" key="11">
    <source>
        <dbReference type="RuleBase" id="RU363038"/>
    </source>
</evidence>
<dbReference type="SUPFAM" id="SSF52374">
    <property type="entry name" value="Nucleotidylyl transferase"/>
    <property type="match status" value="1"/>
</dbReference>
<dbReference type="SUPFAM" id="SSF55190">
    <property type="entry name" value="Arginyl-tRNA synthetase (ArgRS), N-terminal 'additional' domain"/>
    <property type="match status" value="1"/>
</dbReference>
<evidence type="ECO:0000313" key="14">
    <source>
        <dbReference type="EMBL" id="MRH78097.1"/>
    </source>
</evidence>
<dbReference type="InterPro" id="IPR008909">
    <property type="entry name" value="DALR_anticod-bd"/>
</dbReference>
<dbReference type="SMART" id="SM00836">
    <property type="entry name" value="DALR_1"/>
    <property type="match status" value="1"/>
</dbReference>
<reference evidence="14 15" key="1">
    <citation type="submission" date="2019-11" db="EMBL/GenBank/DDBJ databases">
        <authorList>
            <person name="Zhang X.Y."/>
        </authorList>
    </citation>
    <scope>NUCLEOTIDE SEQUENCE [LARGE SCALE GENOMIC DNA]</scope>
    <source>
        <strain evidence="14 15">C176</strain>
    </source>
</reference>
<dbReference type="Pfam" id="PF00750">
    <property type="entry name" value="tRNA-synt_1d"/>
    <property type="match status" value="1"/>
</dbReference>
<comment type="catalytic activity">
    <reaction evidence="9 10">
        <text>tRNA(Arg) + L-arginine + ATP = L-arginyl-tRNA(Arg) + AMP + diphosphate</text>
        <dbReference type="Rhea" id="RHEA:20301"/>
        <dbReference type="Rhea" id="RHEA-COMP:9658"/>
        <dbReference type="Rhea" id="RHEA-COMP:9673"/>
        <dbReference type="ChEBI" id="CHEBI:30616"/>
        <dbReference type="ChEBI" id="CHEBI:32682"/>
        <dbReference type="ChEBI" id="CHEBI:33019"/>
        <dbReference type="ChEBI" id="CHEBI:78442"/>
        <dbReference type="ChEBI" id="CHEBI:78513"/>
        <dbReference type="ChEBI" id="CHEBI:456215"/>
        <dbReference type="EC" id="6.1.1.19"/>
    </reaction>
</comment>
<dbReference type="InterPro" id="IPR014729">
    <property type="entry name" value="Rossmann-like_a/b/a_fold"/>
</dbReference>
<dbReference type="Gene3D" id="3.40.50.620">
    <property type="entry name" value="HUPs"/>
    <property type="match status" value="1"/>
</dbReference>
<protein>
    <recommendedName>
        <fullName evidence="10">Arginine--tRNA ligase</fullName>
        <ecNumber evidence="10">6.1.1.19</ecNumber>
    </recommendedName>
    <alternativeName>
        <fullName evidence="10">Arginyl-tRNA synthetase</fullName>
        <shortName evidence="10">ArgRS</shortName>
    </alternativeName>
</protein>
<organism evidence="14 15">
    <name type="scientific">Spiribacter salilacus</name>
    <dbReference type="NCBI Taxonomy" id="2664894"/>
    <lineage>
        <taxon>Bacteria</taxon>
        <taxon>Pseudomonadati</taxon>
        <taxon>Pseudomonadota</taxon>
        <taxon>Gammaproteobacteria</taxon>
        <taxon>Chromatiales</taxon>
        <taxon>Ectothiorhodospiraceae</taxon>
        <taxon>Spiribacter</taxon>
    </lineage>
</organism>
<dbReference type="InterPro" id="IPR001278">
    <property type="entry name" value="Arg-tRNA-ligase"/>
</dbReference>
<dbReference type="FunFam" id="3.30.1360.70:FF:000003">
    <property type="entry name" value="Arginine--tRNA ligase"/>
    <property type="match status" value="1"/>
</dbReference>
<evidence type="ECO:0000256" key="10">
    <source>
        <dbReference type="HAMAP-Rule" id="MF_00123"/>
    </source>
</evidence>
<dbReference type="GO" id="GO:0006420">
    <property type="term" value="P:arginyl-tRNA aminoacylation"/>
    <property type="evidence" value="ECO:0007669"/>
    <property type="project" value="UniProtKB-UniRule"/>
</dbReference>
<keyword evidence="4 10" id="KW-0436">Ligase</keyword>
<dbReference type="PANTHER" id="PTHR11956:SF5">
    <property type="entry name" value="ARGININE--TRNA LIGASE, CYTOPLASMIC"/>
    <property type="match status" value="1"/>
</dbReference>
<dbReference type="InterPro" id="IPR001412">
    <property type="entry name" value="aa-tRNA-synth_I_CS"/>
</dbReference>
<feature type="domain" description="Arginyl tRNA synthetase N-terminal" evidence="13">
    <location>
        <begin position="3"/>
        <end position="91"/>
    </location>
</feature>
<evidence type="ECO:0000256" key="8">
    <source>
        <dbReference type="ARBA" id="ARBA00023146"/>
    </source>
</evidence>
<comment type="similarity">
    <text evidence="2 10 11">Belongs to the class-I aminoacyl-tRNA synthetase family.</text>
</comment>
<dbReference type="EMBL" id="WJPP01000002">
    <property type="protein sequence ID" value="MRH78097.1"/>
    <property type="molecule type" value="Genomic_DNA"/>
</dbReference>
<dbReference type="GO" id="GO:0004814">
    <property type="term" value="F:arginine-tRNA ligase activity"/>
    <property type="evidence" value="ECO:0007669"/>
    <property type="project" value="UniProtKB-UniRule"/>
</dbReference>
<keyword evidence="5 10" id="KW-0547">Nucleotide-binding</keyword>
<dbReference type="PANTHER" id="PTHR11956">
    <property type="entry name" value="ARGINYL-TRNA SYNTHETASE"/>
    <property type="match status" value="1"/>
</dbReference>
<keyword evidence="6 10" id="KW-0067">ATP-binding</keyword>
<feature type="short sequence motif" description="'HIGH' region" evidence="10">
    <location>
        <begin position="128"/>
        <end position="138"/>
    </location>
</feature>
<keyword evidence="3 10" id="KW-0963">Cytoplasm</keyword>
<name>A0A6N7QUU7_9GAMM</name>
<comment type="subunit">
    <text evidence="10">Monomer.</text>
</comment>
<keyword evidence="7 10" id="KW-0648">Protein biosynthesis</keyword>
<dbReference type="InterPro" id="IPR035684">
    <property type="entry name" value="ArgRS_core"/>
</dbReference>
<evidence type="ECO:0000259" key="12">
    <source>
        <dbReference type="SMART" id="SM00836"/>
    </source>
</evidence>
<keyword evidence="8 10" id="KW-0030">Aminoacyl-tRNA synthetase</keyword>
<evidence type="ECO:0000313" key="15">
    <source>
        <dbReference type="Proteomes" id="UP000433788"/>
    </source>
</evidence>
<dbReference type="SUPFAM" id="SSF47323">
    <property type="entry name" value="Anticodon-binding domain of a subclass of class I aminoacyl-tRNA synthetases"/>
    <property type="match status" value="1"/>
</dbReference>
<dbReference type="PRINTS" id="PR01038">
    <property type="entry name" value="TRNASYNTHARG"/>
</dbReference>
<dbReference type="GO" id="GO:0005737">
    <property type="term" value="C:cytoplasm"/>
    <property type="evidence" value="ECO:0007669"/>
    <property type="project" value="UniProtKB-SubCell"/>
</dbReference>
<dbReference type="InterPro" id="IPR005148">
    <property type="entry name" value="Arg-tRNA-synth_N"/>
</dbReference>
<evidence type="ECO:0000256" key="7">
    <source>
        <dbReference type="ARBA" id="ARBA00022917"/>
    </source>
</evidence>
<dbReference type="Proteomes" id="UP000433788">
    <property type="component" value="Unassembled WGS sequence"/>
</dbReference>
<dbReference type="InterPro" id="IPR036695">
    <property type="entry name" value="Arg-tRNA-synth_N_sf"/>
</dbReference>
<accession>A0A6N7QUU7</accession>
<evidence type="ECO:0000256" key="3">
    <source>
        <dbReference type="ARBA" id="ARBA00022490"/>
    </source>
</evidence>
<evidence type="ECO:0000259" key="13">
    <source>
        <dbReference type="SMART" id="SM01016"/>
    </source>
</evidence>
<dbReference type="NCBIfam" id="TIGR00456">
    <property type="entry name" value="argS"/>
    <property type="match status" value="1"/>
</dbReference>
<evidence type="ECO:0000256" key="1">
    <source>
        <dbReference type="ARBA" id="ARBA00004496"/>
    </source>
</evidence>
<proteinExistence type="inferred from homology"/>
<dbReference type="PROSITE" id="PS00178">
    <property type="entry name" value="AA_TRNA_LIGASE_I"/>
    <property type="match status" value="1"/>
</dbReference>
<dbReference type="HAMAP" id="MF_00123">
    <property type="entry name" value="Arg_tRNA_synth"/>
    <property type="match status" value="1"/>
</dbReference>
<dbReference type="EC" id="6.1.1.19" evidence="10"/>
<evidence type="ECO:0000256" key="2">
    <source>
        <dbReference type="ARBA" id="ARBA00005594"/>
    </source>
</evidence>
<dbReference type="RefSeq" id="WP_153719132.1">
    <property type="nucleotide sequence ID" value="NZ_WJPP01000002.1"/>
</dbReference>
<dbReference type="SMART" id="SM01016">
    <property type="entry name" value="Arg_tRNA_synt_N"/>
    <property type="match status" value="1"/>
</dbReference>
<dbReference type="GO" id="GO:0005524">
    <property type="term" value="F:ATP binding"/>
    <property type="evidence" value="ECO:0007669"/>
    <property type="project" value="UniProtKB-UniRule"/>
</dbReference>
<keyword evidence="15" id="KW-1185">Reference proteome</keyword>
<dbReference type="FunFam" id="1.10.730.10:FF:000008">
    <property type="entry name" value="Arginine--tRNA ligase"/>
    <property type="match status" value="1"/>
</dbReference>
<dbReference type="Pfam" id="PF05746">
    <property type="entry name" value="DALR_1"/>
    <property type="match status" value="1"/>
</dbReference>